<evidence type="ECO:0000313" key="1">
    <source>
        <dbReference type="EMBL" id="MBO3086634.1"/>
    </source>
</evidence>
<keyword evidence="2" id="KW-1185">Reference proteome</keyword>
<name>A0ABS3SLL0_9CELL</name>
<dbReference type="EMBL" id="JAGFBM010000010">
    <property type="protein sequence ID" value="MBO3086634.1"/>
    <property type="molecule type" value="Genomic_DNA"/>
</dbReference>
<reference evidence="1 2" key="1">
    <citation type="submission" date="2021-03" db="EMBL/GenBank/DDBJ databases">
        <title>novel species in genus Cellulomonas.</title>
        <authorList>
            <person name="Zhang G."/>
        </authorList>
    </citation>
    <scope>NUCLEOTIDE SEQUENCE [LARGE SCALE GENOMIC DNA]</scope>
    <source>
        <strain evidence="2">zg-ZUI188</strain>
    </source>
</reference>
<comment type="caution">
    <text evidence="1">The sequence shown here is derived from an EMBL/GenBank/DDBJ whole genome shotgun (WGS) entry which is preliminary data.</text>
</comment>
<proteinExistence type="predicted"/>
<sequence length="77" mass="7920">MDVGTLGTIVMSDAQAKLVYAKWLITGPGTGTNPKAGDVLPVVVVKNNGSTVNVKVFLDGQADVWLPGVNPADVTVV</sequence>
<organism evidence="1 2">
    <name type="scientific">Cellulomonas fengjieae</name>
    <dbReference type="NCBI Taxonomy" id="2819978"/>
    <lineage>
        <taxon>Bacteria</taxon>
        <taxon>Bacillati</taxon>
        <taxon>Actinomycetota</taxon>
        <taxon>Actinomycetes</taxon>
        <taxon>Micrococcales</taxon>
        <taxon>Cellulomonadaceae</taxon>
        <taxon>Cellulomonas</taxon>
    </lineage>
</organism>
<dbReference type="RefSeq" id="WP_208290578.1">
    <property type="nucleotide sequence ID" value="NZ_CP074404.1"/>
</dbReference>
<gene>
    <name evidence="1" type="ORF">J4035_18475</name>
</gene>
<accession>A0ABS3SLL0</accession>
<evidence type="ECO:0000313" key="2">
    <source>
        <dbReference type="Proteomes" id="UP000678317"/>
    </source>
</evidence>
<protein>
    <submittedName>
        <fullName evidence="1">Uncharacterized protein</fullName>
    </submittedName>
</protein>
<dbReference type="Proteomes" id="UP000678317">
    <property type="component" value="Unassembled WGS sequence"/>
</dbReference>